<evidence type="ECO:0000256" key="4">
    <source>
        <dbReference type="HAMAP-Rule" id="MF_00688"/>
    </source>
</evidence>
<dbReference type="GO" id="GO:0030163">
    <property type="term" value="P:protein catabolic process"/>
    <property type="evidence" value="ECO:0007669"/>
    <property type="project" value="UniProtKB-UniRule"/>
</dbReference>
<dbReference type="InterPro" id="IPR042203">
    <property type="entry name" value="Leu/Phe-tRNA_Trfase_C"/>
</dbReference>
<dbReference type="InterPro" id="IPR004616">
    <property type="entry name" value="Leu/Phe-tRNA_Trfase"/>
</dbReference>
<comment type="similarity">
    <text evidence="4">Belongs to the L/F-transferase family.</text>
</comment>
<dbReference type="GO" id="GO:0008914">
    <property type="term" value="F:leucyl-tRNA--protein transferase activity"/>
    <property type="evidence" value="ECO:0007669"/>
    <property type="project" value="UniProtKB-UniRule"/>
</dbReference>
<name>A0AAP4D7B7_9PROT</name>
<dbReference type="GO" id="GO:0005737">
    <property type="term" value="C:cytoplasm"/>
    <property type="evidence" value="ECO:0007669"/>
    <property type="project" value="UniProtKB-SubCell"/>
</dbReference>
<evidence type="ECO:0000256" key="3">
    <source>
        <dbReference type="ARBA" id="ARBA00023315"/>
    </source>
</evidence>
<dbReference type="RefSeq" id="WP_327789562.1">
    <property type="nucleotide sequence ID" value="NZ_JARGEQ010000126.1"/>
</dbReference>
<comment type="subcellular location">
    <subcellularLocation>
        <location evidence="4">Cytoplasm</location>
    </subcellularLocation>
</comment>
<keyword evidence="3 4" id="KW-0012">Acyltransferase</keyword>
<keyword evidence="1 4" id="KW-0963">Cytoplasm</keyword>
<reference evidence="5 6" key="1">
    <citation type="submission" date="2023-03" db="EMBL/GenBank/DDBJ databases">
        <title>YIM 152171 draft genome.</title>
        <authorList>
            <person name="Yang Z."/>
        </authorList>
    </citation>
    <scope>NUCLEOTIDE SEQUENCE [LARGE SCALE GENOMIC DNA]</scope>
    <source>
        <strain evidence="5 6">YIM 152171</strain>
    </source>
</reference>
<dbReference type="FunFam" id="3.40.630.70:FF:000001">
    <property type="entry name" value="Leucyl/phenylalanyl-tRNA--protein transferase"/>
    <property type="match status" value="1"/>
</dbReference>
<dbReference type="PANTHER" id="PTHR30098">
    <property type="entry name" value="LEUCYL/PHENYLALANYL-TRNA--PROTEIN TRANSFERASE"/>
    <property type="match status" value="1"/>
</dbReference>
<dbReference type="SUPFAM" id="SSF55729">
    <property type="entry name" value="Acyl-CoA N-acyltransferases (Nat)"/>
    <property type="match status" value="1"/>
</dbReference>
<comment type="catalytic activity">
    <reaction evidence="4">
        <text>N-terminal L-lysyl-[protein] + L-leucyl-tRNA(Leu) = N-terminal L-leucyl-L-lysyl-[protein] + tRNA(Leu) + H(+)</text>
        <dbReference type="Rhea" id="RHEA:12340"/>
        <dbReference type="Rhea" id="RHEA-COMP:9613"/>
        <dbReference type="Rhea" id="RHEA-COMP:9622"/>
        <dbReference type="Rhea" id="RHEA-COMP:12670"/>
        <dbReference type="Rhea" id="RHEA-COMP:12671"/>
        <dbReference type="ChEBI" id="CHEBI:15378"/>
        <dbReference type="ChEBI" id="CHEBI:65249"/>
        <dbReference type="ChEBI" id="CHEBI:78442"/>
        <dbReference type="ChEBI" id="CHEBI:78494"/>
        <dbReference type="ChEBI" id="CHEBI:133043"/>
        <dbReference type="EC" id="2.3.2.6"/>
    </reaction>
</comment>
<dbReference type="EMBL" id="JARGEQ010000126">
    <property type="protein sequence ID" value="MDF1587141.1"/>
    <property type="molecule type" value="Genomic_DNA"/>
</dbReference>
<proteinExistence type="inferred from homology"/>
<evidence type="ECO:0000256" key="2">
    <source>
        <dbReference type="ARBA" id="ARBA00022679"/>
    </source>
</evidence>
<accession>A0AAP4D7B7</accession>
<comment type="caution">
    <text evidence="5">The sequence shown here is derived from an EMBL/GenBank/DDBJ whole genome shotgun (WGS) entry which is preliminary data.</text>
</comment>
<comment type="function">
    <text evidence="4">Functions in the N-end rule pathway of protein degradation where it conjugates Leu, Phe and, less efficiently, Met from aminoacyl-tRNAs to the N-termini of proteins containing an N-terminal arginine or lysine.</text>
</comment>
<protein>
    <recommendedName>
        <fullName evidence="4">Leucyl/phenylalanyl-tRNA--protein transferase</fullName>
        <ecNumber evidence="4">2.3.2.6</ecNumber>
    </recommendedName>
    <alternativeName>
        <fullName evidence="4">L/F-transferase</fullName>
    </alternativeName>
    <alternativeName>
        <fullName evidence="4">Leucyltransferase</fullName>
    </alternativeName>
    <alternativeName>
        <fullName evidence="4">Phenyalanyltransferase</fullName>
    </alternativeName>
</protein>
<dbReference type="Gene3D" id="3.40.630.70">
    <property type="entry name" value="Leucyl/phenylalanyl-tRNA-protein transferase, C-terminal domain"/>
    <property type="match status" value="1"/>
</dbReference>
<dbReference type="AlphaFoldDB" id="A0AAP4D7B7"/>
<gene>
    <name evidence="4 5" type="primary">aat</name>
    <name evidence="5" type="ORF">PZ740_12210</name>
</gene>
<sequence>MPEILTSELLLDVYRQGCFPMARGRDSDLVHLFSPDPRGIIPLEAFHVPRSLRKAVRGGRFEIRVDTAFEAVIRACGEPAPDRPETWLNEGLIQLYLDLHRRGFAHSVETWRDGLLVGGLYGVSLGAAFFGESMFSRVTDASKVALVALVDRLRRGGYRLLDTQYVTDHLIRFGACEVPREDYMALLAEALGHEASF</sequence>
<evidence type="ECO:0000256" key="1">
    <source>
        <dbReference type="ARBA" id="ARBA00022490"/>
    </source>
</evidence>
<dbReference type="Pfam" id="PF03588">
    <property type="entry name" value="Leu_Phe_trans"/>
    <property type="match status" value="1"/>
</dbReference>
<dbReference type="HAMAP" id="MF_00688">
    <property type="entry name" value="Leu_Phe_trans"/>
    <property type="match status" value="1"/>
</dbReference>
<evidence type="ECO:0000313" key="5">
    <source>
        <dbReference type="EMBL" id="MDF1587141.1"/>
    </source>
</evidence>
<dbReference type="NCBIfam" id="TIGR00667">
    <property type="entry name" value="aat"/>
    <property type="match status" value="1"/>
</dbReference>
<comment type="catalytic activity">
    <reaction evidence="4">
        <text>L-phenylalanyl-tRNA(Phe) + an N-terminal L-alpha-aminoacyl-[protein] = an N-terminal L-phenylalanyl-L-alpha-aminoacyl-[protein] + tRNA(Phe)</text>
        <dbReference type="Rhea" id="RHEA:43632"/>
        <dbReference type="Rhea" id="RHEA-COMP:9668"/>
        <dbReference type="Rhea" id="RHEA-COMP:9699"/>
        <dbReference type="Rhea" id="RHEA-COMP:10636"/>
        <dbReference type="Rhea" id="RHEA-COMP:10637"/>
        <dbReference type="ChEBI" id="CHEBI:78442"/>
        <dbReference type="ChEBI" id="CHEBI:78531"/>
        <dbReference type="ChEBI" id="CHEBI:78597"/>
        <dbReference type="ChEBI" id="CHEBI:83561"/>
        <dbReference type="EC" id="2.3.2.6"/>
    </reaction>
</comment>
<organism evidence="5 6">
    <name type="scientific">Marinimicrococcus flavescens</name>
    <dbReference type="NCBI Taxonomy" id="3031815"/>
    <lineage>
        <taxon>Bacteria</taxon>
        <taxon>Pseudomonadati</taxon>
        <taxon>Pseudomonadota</taxon>
        <taxon>Alphaproteobacteria</taxon>
        <taxon>Geminicoccales</taxon>
        <taxon>Geminicoccaceae</taxon>
        <taxon>Marinimicrococcus</taxon>
    </lineage>
</organism>
<dbReference type="InterPro" id="IPR016181">
    <property type="entry name" value="Acyl_CoA_acyltransferase"/>
</dbReference>
<evidence type="ECO:0000313" key="6">
    <source>
        <dbReference type="Proteomes" id="UP001301140"/>
    </source>
</evidence>
<dbReference type="Proteomes" id="UP001301140">
    <property type="component" value="Unassembled WGS sequence"/>
</dbReference>
<dbReference type="PANTHER" id="PTHR30098:SF2">
    <property type="entry name" value="LEUCYL_PHENYLALANYL-TRNA--PROTEIN TRANSFERASE"/>
    <property type="match status" value="1"/>
</dbReference>
<comment type="catalytic activity">
    <reaction evidence="4">
        <text>N-terminal L-arginyl-[protein] + L-leucyl-tRNA(Leu) = N-terminal L-leucyl-L-arginyl-[protein] + tRNA(Leu) + H(+)</text>
        <dbReference type="Rhea" id="RHEA:50416"/>
        <dbReference type="Rhea" id="RHEA-COMP:9613"/>
        <dbReference type="Rhea" id="RHEA-COMP:9622"/>
        <dbReference type="Rhea" id="RHEA-COMP:12672"/>
        <dbReference type="Rhea" id="RHEA-COMP:12673"/>
        <dbReference type="ChEBI" id="CHEBI:15378"/>
        <dbReference type="ChEBI" id="CHEBI:64719"/>
        <dbReference type="ChEBI" id="CHEBI:78442"/>
        <dbReference type="ChEBI" id="CHEBI:78494"/>
        <dbReference type="ChEBI" id="CHEBI:133044"/>
        <dbReference type="EC" id="2.3.2.6"/>
    </reaction>
</comment>
<keyword evidence="6" id="KW-1185">Reference proteome</keyword>
<dbReference type="EC" id="2.3.2.6" evidence="4"/>
<keyword evidence="2 4" id="KW-0808">Transferase</keyword>